<dbReference type="Proteomes" id="UP000198870">
    <property type="component" value="Unassembled WGS sequence"/>
</dbReference>
<gene>
    <name evidence="2" type="ORF">SAMN05216233_1328</name>
</gene>
<sequence length="176" mass="18940">MDGYLKFSDGEVSLGGVTVPGILSSLSIGSEVIFDEPKEEGKPGTTKLPMGWEDSDFSLSLVLVSDKNGTCYDKLKKLVAVFKGTNDKKNPKVFTIANHHISAWGIDHAVFKRLQSSEDNKTDTIKTTLAFTEHNPPIQNQAQPPKAGAASGKAENKTPGTTAKEPELSLKINVGR</sequence>
<dbReference type="STRING" id="419481.SAMN05216233_1328"/>
<evidence type="ECO:0000256" key="1">
    <source>
        <dbReference type="SAM" id="MobiDB-lite"/>
    </source>
</evidence>
<keyword evidence="3" id="KW-1185">Reference proteome</keyword>
<feature type="region of interest" description="Disordered" evidence="1">
    <location>
        <begin position="132"/>
        <end position="176"/>
    </location>
</feature>
<name>A0A1G5JKJ3_9BACT</name>
<accession>A0A1G5JKJ3</accession>
<evidence type="ECO:0000313" key="2">
    <source>
        <dbReference type="EMBL" id="SCY88238.1"/>
    </source>
</evidence>
<dbReference type="EMBL" id="FMUX01000032">
    <property type="protein sequence ID" value="SCY88238.1"/>
    <property type="molecule type" value="Genomic_DNA"/>
</dbReference>
<evidence type="ECO:0000313" key="3">
    <source>
        <dbReference type="Proteomes" id="UP000198870"/>
    </source>
</evidence>
<dbReference type="RefSeq" id="WP_092215611.1">
    <property type="nucleotide sequence ID" value="NZ_FMUX01000032.1"/>
</dbReference>
<dbReference type="AlphaFoldDB" id="A0A1G5JKJ3"/>
<proteinExistence type="predicted"/>
<protein>
    <submittedName>
        <fullName evidence="2">Uncharacterized protein</fullName>
    </submittedName>
</protein>
<organism evidence="2 3">
    <name type="scientific">Desulfoluna spongiiphila</name>
    <dbReference type="NCBI Taxonomy" id="419481"/>
    <lineage>
        <taxon>Bacteria</taxon>
        <taxon>Pseudomonadati</taxon>
        <taxon>Thermodesulfobacteriota</taxon>
        <taxon>Desulfobacteria</taxon>
        <taxon>Desulfobacterales</taxon>
        <taxon>Desulfolunaceae</taxon>
        <taxon>Desulfoluna</taxon>
    </lineage>
</organism>
<reference evidence="2 3" key="1">
    <citation type="submission" date="2016-10" db="EMBL/GenBank/DDBJ databases">
        <authorList>
            <person name="de Groot N.N."/>
        </authorList>
    </citation>
    <scope>NUCLEOTIDE SEQUENCE [LARGE SCALE GENOMIC DNA]</scope>
    <source>
        <strain evidence="2 3">AA1</strain>
    </source>
</reference>
<dbReference type="OrthoDB" id="5453900at2"/>